<reference evidence="1 2" key="1">
    <citation type="submission" date="2018-01" db="EMBL/GenBank/DDBJ databases">
        <title>Whole genome analyses suggest that Burkholderia sensu lato contains two further novel genera in the rhizoxinica-symbiotica group Mycetohabitans gen. nov., and Trinickia gen. nov.: implications for the evolution of diazotrophy and nodulation in the Burkholderiaceae.</title>
        <authorList>
            <person name="Estrada-de los Santos P."/>
            <person name="Palmer M."/>
            <person name="Chavez-Ramirez B."/>
            <person name="Beukes C."/>
            <person name="Steenkamp E.T."/>
            <person name="Hirsch A.M."/>
            <person name="Manyaka P."/>
            <person name="Maluk M."/>
            <person name="Lafos M."/>
            <person name="Crook M."/>
            <person name="Gross E."/>
            <person name="Simon M.F."/>
            <person name="Bueno dos Reis Junior F."/>
            <person name="Poole P.S."/>
            <person name="Venter S.N."/>
            <person name="James E.K."/>
        </authorList>
    </citation>
    <scope>NUCLEOTIDE SEQUENCE [LARGE SCALE GENOMIC DNA]</scope>
    <source>
        <strain evidence="1 2">GIMN1.004</strain>
    </source>
</reference>
<organism evidence="1 2">
    <name type="scientific">Trinickia dabaoshanensis</name>
    <dbReference type="NCBI Taxonomy" id="564714"/>
    <lineage>
        <taxon>Bacteria</taxon>
        <taxon>Pseudomonadati</taxon>
        <taxon>Pseudomonadota</taxon>
        <taxon>Betaproteobacteria</taxon>
        <taxon>Burkholderiales</taxon>
        <taxon>Burkholderiaceae</taxon>
        <taxon>Trinickia</taxon>
    </lineage>
</organism>
<dbReference type="Proteomes" id="UP000235616">
    <property type="component" value="Unassembled WGS sequence"/>
</dbReference>
<dbReference type="OrthoDB" id="9134271at2"/>
<dbReference type="RefSeq" id="WP_102643732.1">
    <property type="nucleotide sequence ID" value="NZ_PNYA01000002.1"/>
</dbReference>
<gene>
    <name evidence="1" type="ORF">C0Z18_02130</name>
</gene>
<dbReference type="EMBL" id="PNYA01000002">
    <property type="protein sequence ID" value="PMS23042.1"/>
    <property type="molecule type" value="Genomic_DNA"/>
</dbReference>
<protein>
    <submittedName>
        <fullName evidence="1">Uncharacterized protein</fullName>
    </submittedName>
</protein>
<keyword evidence="2" id="KW-1185">Reference proteome</keyword>
<sequence>MIDAARQDNINFNNENIMSFNPTHRHSCGFGRFRLELDPNSRQLLIKTGWFSAPQIIRFDQVRTVEVSTSNNIRKPYVQINTTDLDRPQHRVSFHTGGGAEQWYNRLGAAMDMQGFR</sequence>
<evidence type="ECO:0000313" key="2">
    <source>
        <dbReference type="Proteomes" id="UP000235616"/>
    </source>
</evidence>
<dbReference type="AlphaFoldDB" id="A0A2N7W0X4"/>
<comment type="caution">
    <text evidence="1">The sequence shown here is derived from an EMBL/GenBank/DDBJ whole genome shotgun (WGS) entry which is preliminary data.</text>
</comment>
<accession>A0A2N7W0X4</accession>
<proteinExistence type="predicted"/>
<evidence type="ECO:0000313" key="1">
    <source>
        <dbReference type="EMBL" id="PMS23042.1"/>
    </source>
</evidence>
<name>A0A2N7W0X4_9BURK</name>